<evidence type="ECO:0008006" key="14">
    <source>
        <dbReference type="Google" id="ProtNLM"/>
    </source>
</evidence>
<dbReference type="GO" id="GO:0002758">
    <property type="term" value="P:innate immune response-activating signaling pathway"/>
    <property type="evidence" value="ECO:0007669"/>
    <property type="project" value="UniProtKB-ARBA"/>
</dbReference>
<dbReference type="InterPro" id="IPR032675">
    <property type="entry name" value="LRR_dom_sf"/>
</dbReference>
<evidence type="ECO:0000313" key="12">
    <source>
        <dbReference type="EnsemblPlants" id="TraesCS7A02G060500.1"/>
    </source>
</evidence>
<dbReference type="Pfam" id="PF00931">
    <property type="entry name" value="NB-ARC"/>
    <property type="match status" value="1"/>
</dbReference>
<dbReference type="GO" id="GO:0009626">
    <property type="term" value="P:plant-type hypersensitive response"/>
    <property type="evidence" value="ECO:0007669"/>
    <property type="project" value="UniProtKB-ARBA"/>
</dbReference>
<reference evidence="12" key="1">
    <citation type="submission" date="2018-08" db="EMBL/GenBank/DDBJ databases">
        <authorList>
            <person name="Rossello M."/>
        </authorList>
    </citation>
    <scope>NUCLEOTIDE SEQUENCE [LARGE SCALE GENOMIC DNA]</scope>
    <source>
        <strain evidence="12">cv. Chinese Spring</strain>
    </source>
</reference>
<accession>A0A3B6RBS6</accession>
<evidence type="ECO:0000256" key="3">
    <source>
        <dbReference type="ARBA" id="ARBA00022737"/>
    </source>
</evidence>
<keyword evidence="5" id="KW-0611">Plant defense</keyword>
<dbReference type="PANTHER" id="PTHR23155">
    <property type="entry name" value="DISEASE RESISTANCE PROTEIN RP"/>
    <property type="match status" value="1"/>
</dbReference>
<dbReference type="GO" id="GO:0042742">
    <property type="term" value="P:defense response to bacterium"/>
    <property type="evidence" value="ECO:0007669"/>
    <property type="project" value="UniProtKB-ARBA"/>
</dbReference>
<dbReference type="Proteomes" id="UP000019116">
    <property type="component" value="Chromosome 7A"/>
</dbReference>
<evidence type="ECO:0000259" key="11">
    <source>
        <dbReference type="Pfam" id="PF23598"/>
    </source>
</evidence>
<keyword evidence="6" id="KW-0175">Coiled coil</keyword>
<dbReference type="EnsemblPlants" id="TraesCS7A02G060500.1">
    <property type="protein sequence ID" value="TraesCS7A02G060500.1"/>
    <property type="gene ID" value="TraesCS7A02G060500"/>
</dbReference>
<feature type="domain" description="Disease resistance N-terminal" evidence="9">
    <location>
        <begin position="9"/>
        <end position="96"/>
    </location>
</feature>
<evidence type="ECO:0000256" key="1">
    <source>
        <dbReference type="ARBA" id="ARBA00008894"/>
    </source>
</evidence>
<dbReference type="InterPro" id="IPR041118">
    <property type="entry name" value="Rx_N"/>
</dbReference>
<dbReference type="Gene3D" id="1.10.10.10">
    <property type="entry name" value="Winged helix-like DNA-binding domain superfamily/Winged helix DNA-binding domain"/>
    <property type="match status" value="1"/>
</dbReference>
<feature type="region of interest" description="Disordered" evidence="7">
    <location>
        <begin position="551"/>
        <end position="585"/>
    </location>
</feature>
<dbReference type="InterPro" id="IPR027417">
    <property type="entry name" value="P-loop_NTPase"/>
</dbReference>
<dbReference type="GO" id="GO:0043531">
    <property type="term" value="F:ADP binding"/>
    <property type="evidence" value="ECO:0007669"/>
    <property type="project" value="InterPro"/>
</dbReference>
<keyword evidence="4" id="KW-0547">Nucleotide-binding</keyword>
<dbReference type="Gramene" id="TraesNOR7A03G03860600.1">
    <property type="protein sequence ID" value="TraesNOR7A03G03860600.1"/>
    <property type="gene ID" value="TraesNOR7A03G03860600"/>
</dbReference>
<dbReference type="KEGG" id="taes:123151403"/>
<evidence type="ECO:0000256" key="4">
    <source>
        <dbReference type="ARBA" id="ARBA00022741"/>
    </source>
</evidence>
<dbReference type="Gene3D" id="1.20.5.4130">
    <property type="match status" value="1"/>
</dbReference>
<dbReference type="AlphaFoldDB" id="A0A3B6RBS6"/>
<dbReference type="GeneID" id="123151403"/>
<dbReference type="FunFam" id="1.10.10.10:FF:000322">
    <property type="entry name" value="Probable disease resistance protein At1g63360"/>
    <property type="match status" value="1"/>
</dbReference>
<dbReference type="RefSeq" id="XP_044427061.1">
    <property type="nucleotide sequence ID" value="XM_044571126.1"/>
</dbReference>
<gene>
    <name evidence="12" type="primary">LOC123151403</name>
</gene>
<dbReference type="Gene3D" id="3.80.10.10">
    <property type="entry name" value="Ribonuclease Inhibitor"/>
    <property type="match status" value="1"/>
</dbReference>
<dbReference type="SUPFAM" id="SSF52058">
    <property type="entry name" value="L domain-like"/>
    <property type="match status" value="1"/>
</dbReference>
<feature type="domain" description="Disease resistance protein winged helix" evidence="10">
    <location>
        <begin position="466"/>
        <end position="537"/>
    </location>
</feature>
<evidence type="ECO:0000313" key="13">
    <source>
        <dbReference type="Proteomes" id="UP000019116"/>
    </source>
</evidence>
<sequence>MEVVTGATGSVLTKVGALLQDEYIRQQGVQKDVESLQKELFFMRAALCKVAVVPAEQLDEQVKAWASNVKDLSYDMEDAVDTFTVRVTASKDHGRSRIAGMGKWDRFTARRELADMIAEMKDLTMQVADLRDRYKLDDISVMNTTEQVQEVKEVVSRNFQLWIWWRQCISYRIREVWAGWHRGVSGFILAATGSREIPTPSLGSINGMEDDSARMRDDMKELHDWLNKKNKGGVLYVIGDEGVGKTTVAKYLYHKFGHLFDRRAIVMASSWGHDDKAIVDKIKKQLRLDLKRPTAGETSLRLLLLIDGVESEDTWEKIEEALFKSKLLPAGSHSKTIVTTRHSAVASAWKKENGDLKHPQTAGETEEAKCIFMQALGESTRGDEAEDNIPPRVWEMCAKQPVATIAMAGYAACNRGKSQDAWREVCNKLLPESVKELTRGDIPRVLSHCYRDMSAELETCFLYLSMFKKESSVSRKHLARRWIAEGFVGEKPGRSVEEVADGYFDQLVSRKLVQPVGTSKNGKVMNCQVYGMVHDFIVSQASQENLVTVAGGDSPSPPPNGKVRRLSLSIPASPDEEDPGAGKNMPHVRSLAVFTARKPTSTLPAQRLPSALLSSPIIQVLDLQGCKGVKVTKRHMEVICKMFLLKYLSLRRTIIEAIGRNIERLKNLETLDVRETKVQSLPDTIWKLQKLVNILGGNKKKKFEPLQLKLPADAKAKNHPCKPDGVTMKALRVLSGIEMTPNLARCLERLTNLRKLAIYKVSDTESNKLELFRLGYLRTLVIIAGGEANIDELLSSHDIQASSLTSLADLRLCGKLEEVPTWIQELTDLTKLTLPITVLTNRELLAKLANMKKLFSLTFSTPTTLAPAPAPVGTSTTENNFEEIIFYSEGFANLKLLEFIAPLIQPLSFLDNAMSQLERIHLHFTNFQGLHGIHNLRRLQEVHIEVKYDADDFTTSMLRNLLESAMQDDAKAPRITRDWFD</sequence>
<evidence type="ECO:0000256" key="7">
    <source>
        <dbReference type="SAM" id="MobiDB-lite"/>
    </source>
</evidence>
<organism evidence="12">
    <name type="scientific">Triticum aestivum</name>
    <name type="common">Wheat</name>
    <dbReference type="NCBI Taxonomy" id="4565"/>
    <lineage>
        <taxon>Eukaryota</taxon>
        <taxon>Viridiplantae</taxon>
        <taxon>Streptophyta</taxon>
        <taxon>Embryophyta</taxon>
        <taxon>Tracheophyta</taxon>
        <taxon>Spermatophyta</taxon>
        <taxon>Magnoliopsida</taxon>
        <taxon>Liliopsida</taxon>
        <taxon>Poales</taxon>
        <taxon>Poaceae</taxon>
        <taxon>BOP clade</taxon>
        <taxon>Pooideae</taxon>
        <taxon>Triticodae</taxon>
        <taxon>Triticeae</taxon>
        <taxon>Triticinae</taxon>
        <taxon>Triticum</taxon>
    </lineage>
</organism>
<dbReference type="OrthoDB" id="667746at2759"/>
<dbReference type="InterPro" id="IPR038005">
    <property type="entry name" value="RX-like_CC"/>
</dbReference>
<evidence type="ECO:0000256" key="5">
    <source>
        <dbReference type="ARBA" id="ARBA00022821"/>
    </source>
</evidence>
<keyword evidence="13" id="KW-1185">Reference proteome</keyword>
<dbReference type="SUPFAM" id="SSF52540">
    <property type="entry name" value="P-loop containing nucleoside triphosphate hydrolases"/>
    <property type="match status" value="1"/>
</dbReference>
<reference evidence="12" key="2">
    <citation type="submission" date="2018-10" db="UniProtKB">
        <authorList>
            <consortium name="EnsemblPlants"/>
        </authorList>
    </citation>
    <scope>IDENTIFICATION</scope>
</reference>
<comment type="similarity">
    <text evidence="1">Belongs to the disease resistance NB-LRR family.</text>
</comment>
<dbReference type="Pfam" id="PF23598">
    <property type="entry name" value="LRR_14"/>
    <property type="match status" value="1"/>
</dbReference>
<protein>
    <recommendedName>
        <fullName evidence="14">NB-ARC domain-containing protein</fullName>
    </recommendedName>
</protein>
<dbReference type="Gramene" id="TraesCS7A03G0137200.1">
    <property type="protein sequence ID" value="TraesCS7A03G0137200.1.CDS"/>
    <property type="gene ID" value="TraesCS7A03G0137200"/>
</dbReference>
<dbReference type="Gramene" id="TraesSTA7A03G03813450.1">
    <property type="protein sequence ID" value="TraesSTA7A03G03813450.1"/>
    <property type="gene ID" value="TraesSTA7A03G03813450"/>
</dbReference>
<dbReference type="InterPro" id="IPR002182">
    <property type="entry name" value="NB-ARC"/>
</dbReference>
<dbReference type="InterPro" id="IPR058922">
    <property type="entry name" value="WHD_DRP"/>
</dbReference>
<dbReference type="OMA" id="FMRAALC"/>
<dbReference type="Pfam" id="PF18052">
    <property type="entry name" value="Rx_N"/>
    <property type="match status" value="1"/>
</dbReference>
<evidence type="ECO:0000259" key="8">
    <source>
        <dbReference type="Pfam" id="PF00931"/>
    </source>
</evidence>
<name>A0A3B6RBS6_WHEAT</name>
<evidence type="ECO:0000256" key="2">
    <source>
        <dbReference type="ARBA" id="ARBA00022614"/>
    </source>
</evidence>
<keyword evidence="2" id="KW-0433">Leucine-rich repeat</keyword>
<feature type="domain" description="Disease resistance R13L4/SHOC-2-like LRR" evidence="11">
    <location>
        <begin position="587"/>
        <end position="974"/>
    </location>
</feature>
<proteinExistence type="inferred from homology"/>
<keyword evidence="3" id="KW-0677">Repeat</keyword>
<dbReference type="SMR" id="A0A3B6RBS6"/>
<dbReference type="InterPro" id="IPR044974">
    <property type="entry name" value="Disease_R_plants"/>
</dbReference>
<dbReference type="PANTHER" id="PTHR23155:SF947">
    <property type="entry name" value="DISEASE RESISTANCE PROTEIN RPP13"/>
    <property type="match status" value="1"/>
</dbReference>
<evidence type="ECO:0000259" key="10">
    <source>
        <dbReference type="Pfam" id="PF23559"/>
    </source>
</evidence>
<dbReference type="Gramene" id="TraesCS7A02G060500.1">
    <property type="protein sequence ID" value="TraesCS7A02G060500.1"/>
    <property type="gene ID" value="TraesCS7A02G060500"/>
</dbReference>
<feature type="domain" description="NB-ARC" evidence="8">
    <location>
        <begin position="217"/>
        <end position="367"/>
    </location>
</feature>
<dbReference type="InterPro" id="IPR036388">
    <property type="entry name" value="WH-like_DNA-bd_sf"/>
</dbReference>
<dbReference type="Pfam" id="PF23559">
    <property type="entry name" value="WHD_DRP"/>
    <property type="match status" value="1"/>
</dbReference>
<evidence type="ECO:0000256" key="6">
    <source>
        <dbReference type="ARBA" id="ARBA00023054"/>
    </source>
</evidence>
<dbReference type="Gene3D" id="3.40.50.300">
    <property type="entry name" value="P-loop containing nucleotide triphosphate hydrolases"/>
    <property type="match status" value="1"/>
</dbReference>
<evidence type="ECO:0000259" key="9">
    <source>
        <dbReference type="Pfam" id="PF18052"/>
    </source>
</evidence>
<dbReference type="CDD" id="cd14798">
    <property type="entry name" value="RX-CC_like"/>
    <property type="match status" value="1"/>
</dbReference>
<dbReference type="InterPro" id="IPR055414">
    <property type="entry name" value="LRR_R13L4/SHOC2-like"/>
</dbReference>